<dbReference type="InterPro" id="IPR036249">
    <property type="entry name" value="Thioredoxin-like_sf"/>
</dbReference>
<organism evidence="2 3">
    <name type="scientific">Maritalea mobilis</name>
    <dbReference type="NCBI Taxonomy" id="483324"/>
    <lineage>
        <taxon>Bacteria</taxon>
        <taxon>Pseudomonadati</taxon>
        <taxon>Pseudomonadota</taxon>
        <taxon>Alphaproteobacteria</taxon>
        <taxon>Hyphomicrobiales</taxon>
        <taxon>Devosiaceae</taxon>
        <taxon>Maritalea</taxon>
    </lineage>
</organism>
<dbReference type="SUPFAM" id="SSF52833">
    <property type="entry name" value="Thioredoxin-like"/>
    <property type="match status" value="1"/>
</dbReference>
<sequence>MSDYNYHEFSTGDYDLDNFRGPKVGQKAPDFELQDVNGAPRRLLDFDGEFLVLELGSITCPLFQGRRKSMGNLKDKFPQIDFAILYVREAHPGKSIGAHKSYEEKQGVAQRLCTEDGEQRTILVDDLEGTAHGAYGGYPNAVFIINKKGCVVFNADWNNPEATAKALKLLLKGKPANVKSYFKPVPPPMVARTMSRSGKGSFLDFIKGLPVLIWKNLIRRNFLLFINRRNAVGPNVDC</sequence>
<proteinExistence type="predicted"/>
<dbReference type="PROSITE" id="PS51352">
    <property type="entry name" value="THIOREDOXIN_2"/>
    <property type="match status" value="1"/>
</dbReference>
<dbReference type="PANTHER" id="PTHR11781:SF22">
    <property type="entry name" value="TYPE I IODOTHYRONINE DEIODINASE"/>
    <property type="match status" value="1"/>
</dbReference>
<dbReference type="InterPro" id="IPR000643">
    <property type="entry name" value="Iodothyronine_deiodinase"/>
</dbReference>
<dbReference type="RefSeq" id="WP_133573388.1">
    <property type="nucleotide sequence ID" value="NZ_SNYR01000003.1"/>
</dbReference>
<dbReference type="EMBL" id="SNYR01000003">
    <property type="protein sequence ID" value="TDQ61688.1"/>
    <property type="molecule type" value="Genomic_DNA"/>
</dbReference>
<name>A0A4R6VJC5_9HYPH</name>
<feature type="domain" description="Thioredoxin" evidence="1">
    <location>
        <begin position="22"/>
        <end position="172"/>
    </location>
</feature>
<dbReference type="Proteomes" id="UP000295391">
    <property type="component" value="Unassembled WGS sequence"/>
</dbReference>
<dbReference type="GO" id="GO:0042403">
    <property type="term" value="P:thyroid hormone metabolic process"/>
    <property type="evidence" value="ECO:0007669"/>
    <property type="project" value="TreeGrafter"/>
</dbReference>
<dbReference type="InterPro" id="IPR013766">
    <property type="entry name" value="Thioredoxin_domain"/>
</dbReference>
<evidence type="ECO:0000313" key="3">
    <source>
        <dbReference type="Proteomes" id="UP000295391"/>
    </source>
</evidence>
<gene>
    <name evidence="2" type="ORF">ATL17_2787</name>
</gene>
<reference evidence="2 3" key="1">
    <citation type="submission" date="2019-03" db="EMBL/GenBank/DDBJ databases">
        <title>Genomic Encyclopedia of Type Strains, Phase III (KMG-III): the genomes of soil and plant-associated and newly described type strains.</title>
        <authorList>
            <person name="Whitman W."/>
        </authorList>
    </citation>
    <scope>NUCLEOTIDE SEQUENCE [LARGE SCALE GENOMIC DNA]</scope>
    <source>
        <strain evidence="2 3">CGMCC 1.7002</strain>
    </source>
</reference>
<comment type="caution">
    <text evidence="2">The sequence shown here is derived from an EMBL/GenBank/DDBJ whole genome shotgun (WGS) entry which is preliminary data.</text>
</comment>
<evidence type="ECO:0000259" key="1">
    <source>
        <dbReference type="PROSITE" id="PS51352"/>
    </source>
</evidence>
<dbReference type="Pfam" id="PF00837">
    <property type="entry name" value="T4_deiodinase"/>
    <property type="match status" value="1"/>
</dbReference>
<dbReference type="PANTHER" id="PTHR11781">
    <property type="entry name" value="IODOTHYRONINE DEIODINASE"/>
    <property type="match status" value="1"/>
</dbReference>
<dbReference type="GO" id="GO:0004800">
    <property type="term" value="F:thyroxine 5'-deiodinase activity"/>
    <property type="evidence" value="ECO:0007669"/>
    <property type="project" value="InterPro"/>
</dbReference>
<dbReference type="Gene3D" id="3.40.30.10">
    <property type="entry name" value="Glutaredoxin"/>
    <property type="match status" value="1"/>
</dbReference>
<evidence type="ECO:0000313" key="2">
    <source>
        <dbReference type="EMBL" id="TDQ61688.1"/>
    </source>
</evidence>
<protein>
    <submittedName>
        <fullName evidence="2">Peroxiredoxin</fullName>
    </submittedName>
</protein>
<dbReference type="OrthoDB" id="9809746at2"/>
<dbReference type="AlphaFoldDB" id="A0A4R6VJC5"/>
<accession>A0A4R6VJC5</accession>
<keyword evidence="3" id="KW-1185">Reference proteome</keyword>